<feature type="chain" id="PRO_5046435398" evidence="2">
    <location>
        <begin position="24"/>
        <end position="310"/>
    </location>
</feature>
<feature type="region of interest" description="Disordered" evidence="1">
    <location>
        <begin position="128"/>
        <end position="195"/>
    </location>
</feature>
<feature type="signal peptide" evidence="2">
    <location>
        <begin position="1"/>
        <end position="23"/>
    </location>
</feature>
<evidence type="ECO:0000256" key="2">
    <source>
        <dbReference type="SAM" id="SignalP"/>
    </source>
</evidence>
<comment type="caution">
    <text evidence="3">The sequence shown here is derived from an EMBL/GenBank/DDBJ whole genome shotgun (WGS) entry which is preliminary data.</text>
</comment>
<proteinExistence type="predicted"/>
<gene>
    <name evidence="3" type="ORF">NC998_09060</name>
</gene>
<reference evidence="3 4" key="1">
    <citation type="submission" date="2022-04" db="EMBL/GenBank/DDBJ databases">
        <title>Positive selection, recombination, and allopatry shape intraspecific diversity of widespread and dominant cyanobacteria.</title>
        <authorList>
            <person name="Wei J."/>
            <person name="Shu W."/>
            <person name="Hu C."/>
        </authorList>
    </citation>
    <scope>NUCLEOTIDE SEQUENCE [LARGE SCALE GENOMIC DNA]</scope>
    <source>
        <strain evidence="3 4">GB2-A4</strain>
    </source>
</reference>
<dbReference type="EMBL" id="JAMPKM010000004">
    <property type="protein sequence ID" value="MEP0817244.1"/>
    <property type="molecule type" value="Genomic_DNA"/>
</dbReference>
<protein>
    <submittedName>
        <fullName evidence="3">Uncharacterized protein</fullName>
    </submittedName>
</protein>
<evidence type="ECO:0000313" key="4">
    <source>
        <dbReference type="Proteomes" id="UP001464891"/>
    </source>
</evidence>
<evidence type="ECO:0000313" key="3">
    <source>
        <dbReference type="EMBL" id="MEP0817244.1"/>
    </source>
</evidence>
<sequence length="310" mass="31619">MRQVKVIAFTGMLALLMSGCAGEGGDEQAASPAPSVAPTAVTQAPAKPSPKAQPFSAKKPPLVAQKPRTGAAAPALIQSTNPDERARQVQQGRQDPFALLPLPPVPVISPNATIPTAAPRAVPQVRTLPGASPVASRPNTTNTTNRSPGATRRSPGTTAGAGSPGRTNTAGARPVGRPTVPGATPIRPGTLPRSIPPAIAALPPLPQPALAQAVEVSGVVQVGEQAQAIIKAPNENTSRYVSVGQRLANGQVLVKRIEMNEGSDPIVIFEQYGIEVAKRVGERVQPATGTPTAAIFNAPWLSNGGSAAIS</sequence>
<evidence type="ECO:0000256" key="1">
    <source>
        <dbReference type="SAM" id="MobiDB-lite"/>
    </source>
</evidence>
<keyword evidence="2" id="KW-0732">Signal</keyword>
<dbReference type="RefSeq" id="WP_190438060.1">
    <property type="nucleotide sequence ID" value="NZ_JAMPKM010000004.1"/>
</dbReference>
<dbReference type="PROSITE" id="PS51257">
    <property type="entry name" value="PROKAR_LIPOPROTEIN"/>
    <property type="match status" value="1"/>
</dbReference>
<feature type="compositionally biased region" description="Low complexity" evidence="1">
    <location>
        <begin position="28"/>
        <end position="61"/>
    </location>
</feature>
<feature type="region of interest" description="Disordered" evidence="1">
    <location>
        <begin position="23"/>
        <end position="91"/>
    </location>
</feature>
<organism evidence="3 4">
    <name type="scientific">Trichocoleus desertorum GB2-A4</name>
    <dbReference type="NCBI Taxonomy" id="2933944"/>
    <lineage>
        <taxon>Bacteria</taxon>
        <taxon>Bacillati</taxon>
        <taxon>Cyanobacteriota</taxon>
        <taxon>Cyanophyceae</taxon>
        <taxon>Leptolyngbyales</taxon>
        <taxon>Trichocoleusaceae</taxon>
        <taxon>Trichocoleus</taxon>
    </lineage>
</organism>
<name>A0ABV0J640_9CYAN</name>
<accession>A0ABV0J640</accession>
<dbReference type="Proteomes" id="UP001464891">
    <property type="component" value="Unassembled WGS sequence"/>
</dbReference>
<keyword evidence="4" id="KW-1185">Reference proteome</keyword>